<reference evidence="7 8" key="1">
    <citation type="submission" date="2022-05" db="EMBL/GenBank/DDBJ databases">
        <authorList>
            <consortium name="Genoscope - CEA"/>
            <person name="William W."/>
        </authorList>
    </citation>
    <scope>NUCLEOTIDE SEQUENCE [LARGE SCALE GENOMIC DNA]</scope>
</reference>
<keyword evidence="5" id="KW-0472">Membrane</keyword>
<keyword evidence="2" id="KW-0812">Transmembrane</keyword>
<comment type="caution">
    <text evidence="7">The sequence shown here is derived from an EMBL/GenBank/DDBJ whole genome shotgun (WGS) entry which is preliminary data.</text>
</comment>
<evidence type="ECO:0000256" key="4">
    <source>
        <dbReference type="ARBA" id="ARBA00022989"/>
    </source>
</evidence>
<keyword evidence="3" id="KW-0732">Signal</keyword>
<protein>
    <submittedName>
        <fullName evidence="7">Uncharacterized protein</fullName>
    </submittedName>
</protein>
<dbReference type="EMBL" id="CALNXI010001184">
    <property type="protein sequence ID" value="CAH3159121.1"/>
    <property type="molecule type" value="Genomic_DNA"/>
</dbReference>
<dbReference type="PANTHER" id="PTHR16059">
    <property type="entry name" value="ANTHRAX TOXIN RECEPTOR"/>
    <property type="match status" value="1"/>
</dbReference>
<evidence type="ECO:0000313" key="7">
    <source>
        <dbReference type="EMBL" id="CAH3159121.1"/>
    </source>
</evidence>
<feature type="compositionally biased region" description="Low complexity" evidence="6">
    <location>
        <begin position="1"/>
        <end position="12"/>
    </location>
</feature>
<dbReference type="PANTHER" id="PTHR16059:SF25">
    <property type="entry name" value="LYSOZYME"/>
    <property type="match status" value="1"/>
</dbReference>
<comment type="subcellular location">
    <subcellularLocation>
        <location evidence="1">Membrane</location>
        <topology evidence="1">Single-pass membrane protein</topology>
    </subcellularLocation>
</comment>
<evidence type="ECO:0000256" key="6">
    <source>
        <dbReference type="SAM" id="MobiDB-lite"/>
    </source>
</evidence>
<accession>A0ABN8Q7W2</accession>
<keyword evidence="4" id="KW-1133">Transmembrane helix</keyword>
<sequence>MGNSSTLPATTALPPPAKTSFPAVAPQLRPVQVSAPAPFPAPIPAPLPAPAPIPSPLPAPMPQTSPYPVAPVVPPGACQVPQCTFPSVCITAEIYQTCVAPTSSSTGNTTCSTPGPCRTTLTMTATDITTLTNTQTSTSTEVATITSTDTAIQTSTAYATKTYTQTDVLTTTSTEAVTTTHHTTETNTAILTSHVPVTKTLTTTSTDVVNTTNIDTLTSTATINTTNTALVTSTRYETKTNTAVATSTATVTSTAVVKATTTLTTTSTGRATSTLVTTATKTNIVNATQYATETLKKILTTIATSTSVVTTCSANCTMIGPVNKNPDIFETANYFYAKKPSAQTKPVNPLTETASFGKRSPECFKAPSTRIRVKNMLIQKCPDSCGRNFIHLVPGPFHFFLQQSTRVLGPTLFSRYMNDLPEVIKFSNTESYVHDTKIYFSFASKDNREIIKCIVLYICSSEHFLLKTGCTTNYTKLGCFKDGRNPRPLPELLFTDRDAQSKVSSNKTIDWNNWDTYIVDLVCRCANAAKAKKYSHFSIQYFGECWSGPDAAETYDKDGPSEECFTKGSMQKCNVTDNVECVGDLNTNFVYGINVKGASELILSFPAPCSLLPNVRDYSRYTKWRACWQARNVKISIIVRDSCIVIIMALSIPSVSFTPKTFGRLFLTFHGGGMMIRPFARKYYLQPDAIANLQGKFCKHTQDFWYFEDQSRKPNAFLTLKTLQIFTSMGGFSLRFSTLYSSESHFKWDIMQNNQVSVSKVKWSSLFSIYCTQNKCPYPQPDKLNCSYIIGRECRNKETKSVELIFKYGSLFDITRKLERQPSCLKVLSNAAAVIGCNITYTKVGCFKDDRKKKRPLPDILFTDRDPSMKKKWSGYRIDWKNWDEYIVDVVCRCANAANAKKYSYFSVQYYGECWSGPEAADTYNRAGKSKKCVTKGVNVPCNLNDNVECVGKQNTNFVYYITPKGNSHFFQFLPGHVNSQEKLKTILILNIGVTHIEHYGMLWYFLEWSIGQVRSQVWCRPHLATNFGFFELRTFPWSPSKSRLFSRKFLEIDHFALTGGHKARWPPVSLLTILRKNRGLWQSSTLIEHNTVLKGPSKSGCTLVRNVILSILFEKKKKENGFSRAILLNLLCSRQYSSIRFNSVLHLLLNILCCIIVCNIKYEKVGCFVDKLANSQELALPEKILNENQLVKWDKWNSWLPEFVCRCANIVHKKNYQVFGIRNFGDCWSGRNAADTYNDFGPSERCLNTLQQPCDANSVGDCAGDQSSNYVYRIILTEGQSNEQKCKPTIISPGLANFLSPHPFIYNNCPVDFIKRGCYNNLLNARPLPQPLFTDLDESSPDFSGFAINWGNWDSHLDDMVCRCAQLSKGKGFGNFGIANFGECWSGGRADRPYDEYDPSEFCITKEFALCDANDQNACGGNKTTTFVYSIKEKLETHQGRTCFTHFENMGCYADKQLSLRPLPDLIFTDMEELSPKSSGKEAKLGELDMYLSDVLCRCAEQAQQLGYKYFGVQNHGECYSGPSTQMDYSRDGPSNQCITRDFNECPAKENQDDCVGAQGANYVYRIIGLGEEQEMERKDSRNFRLRKHPVADKNGG</sequence>
<evidence type="ECO:0000256" key="3">
    <source>
        <dbReference type="ARBA" id="ARBA00022729"/>
    </source>
</evidence>
<organism evidence="7 8">
    <name type="scientific">Porites evermanni</name>
    <dbReference type="NCBI Taxonomy" id="104178"/>
    <lineage>
        <taxon>Eukaryota</taxon>
        <taxon>Metazoa</taxon>
        <taxon>Cnidaria</taxon>
        <taxon>Anthozoa</taxon>
        <taxon>Hexacorallia</taxon>
        <taxon>Scleractinia</taxon>
        <taxon>Fungiina</taxon>
        <taxon>Poritidae</taxon>
        <taxon>Porites</taxon>
    </lineage>
</organism>
<evidence type="ECO:0000256" key="5">
    <source>
        <dbReference type="ARBA" id="ARBA00023136"/>
    </source>
</evidence>
<evidence type="ECO:0000313" key="8">
    <source>
        <dbReference type="Proteomes" id="UP001159427"/>
    </source>
</evidence>
<dbReference type="Proteomes" id="UP001159427">
    <property type="component" value="Unassembled WGS sequence"/>
</dbReference>
<keyword evidence="8" id="KW-1185">Reference proteome</keyword>
<evidence type="ECO:0000256" key="2">
    <source>
        <dbReference type="ARBA" id="ARBA00022692"/>
    </source>
</evidence>
<name>A0ABN8Q7W2_9CNID</name>
<proteinExistence type="predicted"/>
<feature type="region of interest" description="Disordered" evidence="6">
    <location>
        <begin position="1"/>
        <end position="21"/>
    </location>
</feature>
<feature type="region of interest" description="Disordered" evidence="6">
    <location>
        <begin position="1579"/>
        <end position="1598"/>
    </location>
</feature>
<evidence type="ECO:0000256" key="1">
    <source>
        <dbReference type="ARBA" id="ARBA00004167"/>
    </source>
</evidence>
<gene>
    <name evidence="7" type="ORF">PEVE_00003102</name>
</gene>